<keyword evidence="7" id="KW-0378">Hydrolase</keyword>
<reference evidence="14 15" key="1">
    <citation type="submission" date="2016-11" db="EMBL/GenBank/DDBJ databases">
        <authorList>
            <person name="Jaros S."/>
            <person name="Januszkiewicz K."/>
            <person name="Wedrychowicz H."/>
        </authorList>
    </citation>
    <scope>NUCLEOTIDE SEQUENCE [LARGE SCALE GENOMIC DNA]</scope>
    <source>
        <strain evidence="14">NVI 5450</strain>
    </source>
</reference>
<keyword evidence="10" id="KW-0843">Virulence</keyword>
<evidence type="ECO:0000256" key="11">
    <source>
        <dbReference type="ARBA" id="ARBA00023049"/>
    </source>
</evidence>
<dbReference type="SUPFAM" id="SSF55486">
    <property type="entry name" value="Metalloproteases ('zincins'), catalytic domain"/>
    <property type="match status" value="1"/>
</dbReference>
<evidence type="ECO:0000256" key="6">
    <source>
        <dbReference type="ARBA" id="ARBA00022729"/>
    </source>
</evidence>
<dbReference type="OrthoDB" id="275270at2"/>
<accession>A0A1L0BIQ7</accession>
<dbReference type="Pfam" id="PF05547">
    <property type="entry name" value="Peptidase_M6"/>
    <property type="match status" value="1"/>
</dbReference>
<name>A0A1L0BIQ7_9GAMM</name>
<keyword evidence="4 14" id="KW-0645">Protease</keyword>
<dbReference type="InterPro" id="IPR012300">
    <property type="entry name" value="Pept_M6_InhA"/>
</dbReference>
<feature type="domain" description="PKD" evidence="13">
    <location>
        <begin position="756"/>
        <end position="839"/>
    </location>
</feature>
<dbReference type="InterPro" id="IPR013783">
    <property type="entry name" value="Ig-like_fold"/>
</dbReference>
<dbReference type="Gene3D" id="2.60.40.10">
    <property type="entry name" value="Immunoglobulins"/>
    <property type="match status" value="2"/>
</dbReference>
<evidence type="ECO:0000256" key="12">
    <source>
        <dbReference type="SAM" id="SignalP"/>
    </source>
</evidence>
<dbReference type="InterPro" id="IPR008757">
    <property type="entry name" value="Peptidase_M6-like_domain"/>
</dbReference>
<evidence type="ECO:0000256" key="4">
    <source>
        <dbReference type="ARBA" id="ARBA00022670"/>
    </source>
</evidence>
<dbReference type="Pfam" id="PF20774">
    <property type="entry name" value="InhA-like_VEG"/>
    <property type="match status" value="1"/>
</dbReference>
<protein>
    <submittedName>
        <fullName evidence="14">Protease</fullName>
    </submittedName>
</protein>
<keyword evidence="5" id="KW-0479">Metal-binding</keyword>
<gene>
    <name evidence="14" type="ORF">NVI5450_2034</name>
</gene>
<dbReference type="InterPro" id="IPR000601">
    <property type="entry name" value="PKD_dom"/>
</dbReference>
<dbReference type="GO" id="GO:0006508">
    <property type="term" value="P:proteolysis"/>
    <property type="evidence" value="ECO:0007669"/>
    <property type="project" value="UniProtKB-KW"/>
</dbReference>
<evidence type="ECO:0000313" key="14">
    <source>
        <dbReference type="EMBL" id="SGY98186.1"/>
    </source>
</evidence>
<evidence type="ECO:0000256" key="7">
    <source>
        <dbReference type="ARBA" id="ARBA00022801"/>
    </source>
</evidence>
<keyword evidence="11" id="KW-0482">Metalloprotease</keyword>
<dbReference type="Pfam" id="PF18911">
    <property type="entry name" value="PKD_4"/>
    <property type="match status" value="1"/>
</dbReference>
<comment type="subcellular location">
    <subcellularLocation>
        <location evidence="2">Secreted</location>
    </subcellularLocation>
</comment>
<dbReference type="RefSeq" id="WP_075518210.1">
    <property type="nucleotide sequence ID" value="NZ_FPLD01000056.1"/>
</dbReference>
<dbReference type="PIRSF" id="PIRSF007519">
    <property type="entry name" value="Protease_InhA"/>
    <property type="match status" value="1"/>
</dbReference>
<evidence type="ECO:0000256" key="8">
    <source>
        <dbReference type="ARBA" id="ARBA00022833"/>
    </source>
</evidence>
<keyword evidence="9" id="KW-0106">Calcium</keyword>
<dbReference type="GO" id="GO:0005576">
    <property type="term" value="C:extracellular region"/>
    <property type="evidence" value="ECO:0007669"/>
    <property type="project" value="UniProtKB-SubCell"/>
</dbReference>
<dbReference type="EMBL" id="FPLD01000056">
    <property type="protein sequence ID" value="SGY98186.1"/>
    <property type="molecule type" value="Genomic_DNA"/>
</dbReference>
<dbReference type="SUPFAM" id="SSF49299">
    <property type="entry name" value="PKD domain"/>
    <property type="match status" value="2"/>
</dbReference>
<dbReference type="PANTHER" id="PTHR13062">
    <property type="entry name" value="COLLAGENASE"/>
    <property type="match status" value="1"/>
</dbReference>
<dbReference type="CDD" id="cd00146">
    <property type="entry name" value="PKD"/>
    <property type="match status" value="1"/>
</dbReference>
<dbReference type="Pfam" id="PF00801">
    <property type="entry name" value="PKD"/>
    <property type="match status" value="1"/>
</dbReference>
<comment type="cofactor">
    <cofactor evidence="1">
        <name>Zn(2+)</name>
        <dbReference type="ChEBI" id="CHEBI:29105"/>
    </cofactor>
</comment>
<dbReference type="InterPro" id="IPR035986">
    <property type="entry name" value="PKD_dom_sf"/>
</dbReference>
<evidence type="ECO:0000256" key="10">
    <source>
        <dbReference type="ARBA" id="ARBA00023026"/>
    </source>
</evidence>
<evidence type="ECO:0000313" key="15">
    <source>
        <dbReference type="Proteomes" id="UP000183794"/>
    </source>
</evidence>
<feature type="chain" id="PRO_5012837580" evidence="12">
    <location>
        <begin position="25"/>
        <end position="919"/>
    </location>
</feature>
<feature type="signal peptide" evidence="12">
    <location>
        <begin position="1"/>
        <end position="24"/>
    </location>
</feature>
<dbReference type="GO" id="GO:0008237">
    <property type="term" value="F:metallopeptidase activity"/>
    <property type="evidence" value="ECO:0007669"/>
    <property type="project" value="UniProtKB-KW"/>
</dbReference>
<dbReference type="PROSITE" id="PS50093">
    <property type="entry name" value="PKD"/>
    <property type="match status" value="1"/>
</dbReference>
<evidence type="ECO:0000259" key="13">
    <source>
        <dbReference type="PROSITE" id="PS50093"/>
    </source>
</evidence>
<dbReference type="Proteomes" id="UP000183794">
    <property type="component" value="Unassembled WGS sequence"/>
</dbReference>
<sequence length="919" mass="101270">MKKLKYTLVATAIISLLSVNAAHAKTPVDLGVVNEDKLAEMLVRRGLLDEFASLQERSDAVKNYLDHKIKHGFSGDAKFGKQAKLHQSRIINVIEKQQGFKKSSVFALEVTNKRTDKVLALLVDFPDLPWDDNKLTEEHTSMLYPSYSPSHYQSLLFSDTGYTGPKGNNLISMRQYYEQESGDSYSVSGQAKGWYRAENNAAYYGGNTATTDNDKNAQALVREALAQLAKDPSVNLADYDIEDRYDFDGDGNFREPDGVIDHLMIFHASVGEEAGGGVLGPDAIWSHRFNLGQPYVLEGTTSSVPEQFNGNYAAFDYTIQPIDAAAGVCAHEYGHDLGLPDEYDTQYTGAGEPVSYWSIMSSGSWAGKIGGTQPTAFSSWAKTFLQNAIGGRWINDERLSIEELKEKDLFFTLFQTTDNDRPNMVRIDLPMKKSEGLKPFEGTAQFHSEQGDGLNNSMSRSLDIPAGNDVKLVFKAWYQIEKDYDFARVLINGKPISGNITTLDDPLNTGLAPAIGGESDGWIDAEFDLSAYAGQTVTLGFDYITDGGLAMKGLFLDNIALISDGERTLVDDAESTSTFALDGFKSNTGFYESNHYYLLQWRSHNDVDEGLNNIKRMGQLVTFEPGLIIWYVDDSFKDNAVGKHPGQGWLGILDADQNALLWADTGLPAQTRFQVRDAAFSLHDQTEFSLTARDGNVLEDSNLTANGHFDDSQDYSLPEAPDSGRIVTEYGLVIDVLKQAENNEYGVLKVSYSEAPNVAPQAVFDFVVDGLEVTATNRSSDSDGQIAKYLWDFGNGQISDESSPVWKYTESGSYTVTLTVTDNDGVTATVSETIDVVAPNVEPKVDAKYIHLGRLVTLWSTSTDSDGRIVDTEWQLPNGKTKRGRLITTMFPSYGHHVVTLKVIDDDGAVISKVINVKI</sequence>
<keyword evidence="6 12" id="KW-0732">Signal</keyword>
<dbReference type="PANTHER" id="PTHR13062:SF12">
    <property type="entry name" value="ALPHA-2-MACROGLOBULIN DOMAIN-CONTAINING PROTEIN"/>
    <property type="match status" value="1"/>
</dbReference>
<dbReference type="AlphaFoldDB" id="A0A1L0BIQ7"/>
<proteinExistence type="predicted"/>
<evidence type="ECO:0000256" key="3">
    <source>
        <dbReference type="ARBA" id="ARBA00022525"/>
    </source>
</evidence>
<dbReference type="InterPro" id="IPR022409">
    <property type="entry name" value="PKD/Chitinase_dom"/>
</dbReference>
<evidence type="ECO:0000256" key="5">
    <source>
        <dbReference type="ARBA" id="ARBA00022723"/>
    </source>
</evidence>
<dbReference type="GO" id="GO:0046872">
    <property type="term" value="F:metal ion binding"/>
    <property type="evidence" value="ECO:0007669"/>
    <property type="project" value="UniProtKB-KW"/>
</dbReference>
<dbReference type="Pfam" id="PF20773">
    <property type="entry name" value="InhA-like_MAM"/>
    <property type="match status" value="1"/>
</dbReference>
<evidence type="ECO:0000256" key="9">
    <source>
        <dbReference type="ARBA" id="ARBA00022837"/>
    </source>
</evidence>
<dbReference type="InterPro" id="IPR048665">
    <property type="entry name" value="InhA-like_VEG"/>
</dbReference>
<organism evidence="14 15">
    <name type="scientific">Moritella viscosa</name>
    <dbReference type="NCBI Taxonomy" id="80854"/>
    <lineage>
        <taxon>Bacteria</taxon>
        <taxon>Pseudomonadati</taxon>
        <taxon>Pseudomonadota</taxon>
        <taxon>Gammaproteobacteria</taxon>
        <taxon>Alteromonadales</taxon>
        <taxon>Moritellaceae</taxon>
        <taxon>Moritella</taxon>
    </lineage>
</organism>
<evidence type="ECO:0000256" key="1">
    <source>
        <dbReference type="ARBA" id="ARBA00001947"/>
    </source>
</evidence>
<keyword evidence="8" id="KW-0862">Zinc</keyword>
<evidence type="ECO:0000256" key="2">
    <source>
        <dbReference type="ARBA" id="ARBA00004613"/>
    </source>
</evidence>
<dbReference type="SMART" id="SM00089">
    <property type="entry name" value="PKD"/>
    <property type="match status" value="2"/>
</dbReference>
<dbReference type="NCBIfam" id="TIGR03296">
    <property type="entry name" value="M6dom_TIGR03296"/>
    <property type="match status" value="1"/>
</dbReference>
<keyword evidence="3" id="KW-0964">Secreted</keyword>